<dbReference type="InterPro" id="IPR036069">
    <property type="entry name" value="DUF34/NIF3_sf"/>
</dbReference>
<dbReference type="InterPro" id="IPR002678">
    <property type="entry name" value="DUF34/NIF3"/>
</dbReference>
<evidence type="ECO:0000256" key="3">
    <source>
        <dbReference type="ARBA" id="ARBA00022723"/>
    </source>
</evidence>
<dbReference type="RefSeq" id="WP_236335981.1">
    <property type="nucleotide sequence ID" value="NZ_JAKIJS010000001.1"/>
</dbReference>
<organism evidence="4 5">
    <name type="scientific">Pseudalkalibacillus berkeleyi</name>
    <dbReference type="NCBI Taxonomy" id="1069813"/>
    <lineage>
        <taxon>Bacteria</taxon>
        <taxon>Bacillati</taxon>
        <taxon>Bacillota</taxon>
        <taxon>Bacilli</taxon>
        <taxon>Bacillales</taxon>
        <taxon>Fictibacillaceae</taxon>
        <taxon>Pseudalkalibacillus</taxon>
    </lineage>
</organism>
<dbReference type="Proteomes" id="UP001649381">
    <property type="component" value="Unassembled WGS sequence"/>
</dbReference>
<accession>A0ABS9H0X0</accession>
<dbReference type="PANTHER" id="PTHR13799:SF14">
    <property type="entry name" value="GTP CYCLOHYDROLASE 1 TYPE 2 HOMOLOG"/>
    <property type="match status" value="1"/>
</dbReference>
<comment type="similarity">
    <text evidence="1">Belongs to the GTP cyclohydrolase I type 2/NIF3 family.</text>
</comment>
<reference evidence="4 5" key="1">
    <citation type="submission" date="2022-01" db="EMBL/GenBank/DDBJ databases">
        <title>Alkalihalobacillus sp. EGI L200015, a novel bacterium isolated from a salt lake sediment.</title>
        <authorList>
            <person name="Gao L."/>
            <person name="Fang B.-Z."/>
            <person name="Li W.-J."/>
        </authorList>
    </citation>
    <scope>NUCLEOTIDE SEQUENCE [LARGE SCALE GENOMIC DNA]</scope>
    <source>
        <strain evidence="4 5">KCTC 12718</strain>
    </source>
</reference>
<keyword evidence="5" id="KW-1185">Reference proteome</keyword>
<dbReference type="PANTHER" id="PTHR13799">
    <property type="entry name" value="NGG1 INTERACTING FACTOR 3"/>
    <property type="match status" value="1"/>
</dbReference>
<evidence type="ECO:0000313" key="4">
    <source>
        <dbReference type="EMBL" id="MCF6138642.1"/>
    </source>
</evidence>
<dbReference type="Gene3D" id="3.40.1390.30">
    <property type="entry name" value="NIF3 (NGG1p interacting factor 3)-like"/>
    <property type="match status" value="1"/>
</dbReference>
<protein>
    <recommendedName>
        <fullName evidence="2">GTP cyclohydrolase 1 type 2 homolog</fullName>
    </recommendedName>
</protein>
<keyword evidence="3" id="KW-0479">Metal-binding</keyword>
<comment type="caution">
    <text evidence="4">The sequence shown here is derived from an EMBL/GenBank/DDBJ whole genome shotgun (WGS) entry which is preliminary data.</text>
</comment>
<sequence>MVQLRKIEKDLNDLFKISELEQDPAFGRFIPRVYDPIEFDWKSTFEKDFTSRFNGLMIRGNDEVRTVYMAVFPTDQVLESFIDNANEGDLLFMHHPLLMECGDPRGESGRGFVPIKEHYLQEIKEKRLSIHTCHVPMDYHKEIGTNMAIAEALNATVIERFLPYNNTGHVGLICEIPTTNTENLADHLKETFDIPYIDFEGVQQKEIKTVAIVAGCGDSVEDMKDAEVRGAQAYITGEIHCHIDNEYGRKKYKEMMQYVPDTNMSLMGVSHSASEYLVMKTQMSKWFQEQYPQLNIELIPQHRWWL</sequence>
<evidence type="ECO:0000313" key="5">
    <source>
        <dbReference type="Proteomes" id="UP001649381"/>
    </source>
</evidence>
<evidence type="ECO:0000256" key="1">
    <source>
        <dbReference type="ARBA" id="ARBA00006964"/>
    </source>
</evidence>
<name>A0ABS9H0X0_9BACL</name>
<dbReference type="EMBL" id="JAKIJS010000001">
    <property type="protein sequence ID" value="MCF6138642.1"/>
    <property type="molecule type" value="Genomic_DNA"/>
</dbReference>
<dbReference type="SUPFAM" id="SSF102705">
    <property type="entry name" value="NIF3 (NGG1p interacting factor 3)-like"/>
    <property type="match status" value="1"/>
</dbReference>
<evidence type="ECO:0000256" key="2">
    <source>
        <dbReference type="ARBA" id="ARBA00022112"/>
    </source>
</evidence>
<proteinExistence type="inferred from homology"/>
<dbReference type="Pfam" id="PF01784">
    <property type="entry name" value="DUF34_NIF3"/>
    <property type="match status" value="1"/>
</dbReference>
<gene>
    <name evidence="4" type="ORF">L2716_12965</name>
</gene>